<dbReference type="Gene3D" id="1.20.1440.120">
    <property type="entry name" value="Recombination protein O, C-terminal domain"/>
    <property type="match status" value="1"/>
</dbReference>
<sequence length="252" mass="27469">MPGEQGKTVTHGLILRDTDTKETDKILTVLTAEMGKISVIARGARRKNSRLAAACQLFAWSEMTLYRRGNWYYLDAAEPEELFSGLQKDLVRFALAAYLAELTEFVAGEETEAGELLRLLLNGLYALGNLGRDPALVKPAFTFRLLALAGFEPLCDGCAVCGAETARDPVLDAVQGVVHCRKCGEGSGEKLPLSAACVTALEHILHGPSRRLYSFTLGPEDLELLDRAAEGFAAAQLERSFRTLGYYKAILI</sequence>
<keyword evidence="5 7" id="KW-0234">DNA repair</keyword>
<dbReference type="NCBIfam" id="TIGR00613">
    <property type="entry name" value="reco"/>
    <property type="match status" value="1"/>
</dbReference>
<keyword evidence="10" id="KW-1185">Reference proteome</keyword>
<dbReference type="RefSeq" id="WP_212821343.1">
    <property type="nucleotide sequence ID" value="NZ_AP023416.1"/>
</dbReference>
<dbReference type="GO" id="GO:0006302">
    <property type="term" value="P:double-strand break repair"/>
    <property type="evidence" value="ECO:0007669"/>
    <property type="project" value="TreeGrafter"/>
</dbReference>
<gene>
    <name evidence="7 9" type="primary">recO</name>
    <name evidence="9" type="ORF">MM35RIKEN_18370</name>
</gene>
<dbReference type="Gene3D" id="6.20.220.20">
    <property type="entry name" value="Recombination protein O, zinc-binding domain"/>
    <property type="match status" value="1"/>
</dbReference>
<dbReference type="InterPro" id="IPR042242">
    <property type="entry name" value="RecO_C"/>
</dbReference>
<dbReference type="EMBL" id="AP023416">
    <property type="protein sequence ID" value="BCK79645.1"/>
    <property type="molecule type" value="Genomic_DNA"/>
</dbReference>
<evidence type="ECO:0000313" key="10">
    <source>
        <dbReference type="Proteomes" id="UP000681343"/>
    </source>
</evidence>
<dbReference type="SUPFAM" id="SSF57863">
    <property type="entry name" value="ArfGap/RecO-like zinc finger"/>
    <property type="match status" value="1"/>
</dbReference>
<dbReference type="InterPro" id="IPR003717">
    <property type="entry name" value="RecO"/>
</dbReference>
<dbReference type="Gene3D" id="2.40.50.140">
    <property type="entry name" value="Nucleic acid-binding proteins"/>
    <property type="match status" value="1"/>
</dbReference>
<evidence type="ECO:0000256" key="5">
    <source>
        <dbReference type="ARBA" id="ARBA00023204"/>
    </source>
</evidence>
<dbReference type="PANTHER" id="PTHR33991:SF1">
    <property type="entry name" value="DNA REPAIR PROTEIN RECO"/>
    <property type="match status" value="1"/>
</dbReference>
<organism evidence="9 10">
    <name type="scientific">Vescimonas fastidiosa</name>
    <dbReference type="NCBI Taxonomy" id="2714353"/>
    <lineage>
        <taxon>Bacteria</taxon>
        <taxon>Bacillati</taxon>
        <taxon>Bacillota</taxon>
        <taxon>Clostridia</taxon>
        <taxon>Eubacteriales</taxon>
        <taxon>Oscillospiraceae</taxon>
        <taxon>Vescimonas</taxon>
    </lineage>
</organism>
<dbReference type="AlphaFoldDB" id="A0A810PZN1"/>
<dbReference type="GO" id="GO:0006310">
    <property type="term" value="P:DNA recombination"/>
    <property type="evidence" value="ECO:0007669"/>
    <property type="project" value="UniProtKB-UniRule"/>
</dbReference>
<feature type="domain" description="DNA replication/recombination mediator RecO N-terminal" evidence="8">
    <location>
        <begin position="10"/>
        <end position="82"/>
    </location>
</feature>
<reference evidence="9" key="1">
    <citation type="submission" date="2020-09" db="EMBL/GenBank/DDBJ databases">
        <title>New species isolated from human feces.</title>
        <authorList>
            <person name="Kitahara M."/>
            <person name="Shigeno Y."/>
            <person name="Shime M."/>
            <person name="Matsumoto Y."/>
            <person name="Nakamura S."/>
            <person name="Motooka D."/>
            <person name="Fukuoka S."/>
            <person name="Nishikawa H."/>
            <person name="Benno Y."/>
        </authorList>
    </citation>
    <scope>NUCLEOTIDE SEQUENCE</scope>
    <source>
        <strain evidence="9">MM35</strain>
        <plasmid evidence="9">pMM35_01</plasmid>
    </source>
</reference>
<dbReference type="KEGG" id="vfa:MM35RIKEN_18370"/>
<evidence type="ECO:0000256" key="1">
    <source>
        <dbReference type="ARBA" id="ARBA00007452"/>
    </source>
</evidence>
<comment type="similarity">
    <text evidence="1 7">Belongs to the RecO family.</text>
</comment>
<dbReference type="PANTHER" id="PTHR33991">
    <property type="entry name" value="DNA REPAIR PROTEIN RECO"/>
    <property type="match status" value="1"/>
</dbReference>
<geneLocation type="plasmid" evidence="9 10">
    <name>pMM35_01</name>
</geneLocation>
<evidence type="ECO:0000256" key="6">
    <source>
        <dbReference type="ARBA" id="ARBA00033409"/>
    </source>
</evidence>
<keyword evidence="9" id="KW-0614">Plasmid</keyword>
<evidence type="ECO:0000259" key="8">
    <source>
        <dbReference type="Pfam" id="PF11967"/>
    </source>
</evidence>
<evidence type="ECO:0000256" key="4">
    <source>
        <dbReference type="ARBA" id="ARBA00023172"/>
    </source>
</evidence>
<dbReference type="GO" id="GO:0043590">
    <property type="term" value="C:bacterial nucleoid"/>
    <property type="evidence" value="ECO:0007669"/>
    <property type="project" value="TreeGrafter"/>
</dbReference>
<name>A0A810PZN1_9FIRM</name>
<dbReference type="Pfam" id="PF11967">
    <property type="entry name" value="RecO_N"/>
    <property type="match status" value="1"/>
</dbReference>
<dbReference type="Proteomes" id="UP000681343">
    <property type="component" value="Plasmid pMM35_01"/>
</dbReference>
<protein>
    <recommendedName>
        <fullName evidence="2 7">DNA repair protein RecO</fullName>
    </recommendedName>
    <alternativeName>
        <fullName evidence="6 7">Recombination protein O</fullName>
    </alternativeName>
</protein>
<evidence type="ECO:0000256" key="2">
    <source>
        <dbReference type="ARBA" id="ARBA00021310"/>
    </source>
</evidence>
<dbReference type="InterPro" id="IPR012340">
    <property type="entry name" value="NA-bd_OB-fold"/>
</dbReference>
<evidence type="ECO:0000256" key="3">
    <source>
        <dbReference type="ARBA" id="ARBA00022763"/>
    </source>
</evidence>
<dbReference type="InterPro" id="IPR022572">
    <property type="entry name" value="DNA_rep/recomb_RecO_N"/>
</dbReference>
<dbReference type="SUPFAM" id="SSF50249">
    <property type="entry name" value="Nucleic acid-binding proteins"/>
    <property type="match status" value="1"/>
</dbReference>
<proteinExistence type="inferred from homology"/>
<dbReference type="InterPro" id="IPR037278">
    <property type="entry name" value="ARFGAP/RecO"/>
</dbReference>
<evidence type="ECO:0000256" key="7">
    <source>
        <dbReference type="HAMAP-Rule" id="MF_00201"/>
    </source>
</evidence>
<keyword evidence="3 7" id="KW-0227">DNA damage</keyword>
<accession>A0A810PZN1</accession>
<dbReference type="Pfam" id="PF02565">
    <property type="entry name" value="RecO_C"/>
    <property type="match status" value="1"/>
</dbReference>
<evidence type="ECO:0000313" key="9">
    <source>
        <dbReference type="EMBL" id="BCK79645.1"/>
    </source>
</evidence>
<keyword evidence="4 7" id="KW-0233">DNA recombination</keyword>
<comment type="function">
    <text evidence="7">Involved in DNA repair and RecF pathway recombination.</text>
</comment>
<dbReference type="HAMAP" id="MF_00201">
    <property type="entry name" value="RecO"/>
    <property type="match status" value="1"/>
</dbReference>